<feature type="transmembrane region" description="Helical" evidence="7">
    <location>
        <begin position="135"/>
        <end position="155"/>
    </location>
</feature>
<dbReference type="EMBL" id="JAGGLB010000003">
    <property type="protein sequence ID" value="MBP1989851.1"/>
    <property type="molecule type" value="Genomic_DNA"/>
</dbReference>
<feature type="domain" description="ABC transmembrane type-1" evidence="9">
    <location>
        <begin position="35"/>
        <end position="306"/>
    </location>
</feature>
<dbReference type="InterPro" id="IPR036640">
    <property type="entry name" value="ABC1_TM_sf"/>
</dbReference>
<evidence type="ECO:0000256" key="2">
    <source>
        <dbReference type="ARBA" id="ARBA00022692"/>
    </source>
</evidence>
<dbReference type="InterPro" id="IPR039421">
    <property type="entry name" value="Type_1_exporter"/>
</dbReference>
<evidence type="ECO:0000259" key="9">
    <source>
        <dbReference type="PROSITE" id="PS50929"/>
    </source>
</evidence>
<accession>A0ABS4IS58</accession>
<dbReference type="Pfam" id="PF00005">
    <property type="entry name" value="ABC_tran"/>
    <property type="match status" value="1"/>
</dbReference>
<feature type="transmembrane region" description="Helical" evidence="7">
    <location>
        <begin position="64"/>
        <end position="84"/>
    </location>
</feature>
<feature type="transmembrane region" description="Helical" evidence="7">
    <location>
        <begin position="283"/>
        <end position="304"/>
    </location>
</feature>
<feature type="transmembrane region" description="Helical" evidence="7">
    <location>
        <begin position="21"/>
        <end position="44"/>
    </location>
</feature>
<dbReference type="Proteomes" id="UP001519287">
    <property type="component" value="Unassembled WGS sequence"/>
</dbReference>
<keyword evidence="11" id="KW-1185">Reference proteome</keyword>
<dbReference type="SUPFAM" id="SSF52540">
    <property type="entry name" value="P-loop containing nucleoside triphosphate hydrolases"/>
    <property type="match status" value="1"/>
</dbReference>
<evidence type="ECO:0000313" key="10">
    <source>
        <dbReference type="EMBL" id="MBP1989851.1"/>
    </source>
</evidence>
<dbReference type="RefSeq" id="WP_312894429.1">
    <property type="nucleotide sequence ID" value="NZ_JAGGLB010000003.1"/>
</dbReference>
<keyword evidence="3" id="KW-0547">Nucleotide-binding</keyword>
<comment type="caution">
    <text evidence="10">The sequence shown here is derived from an EMBL/GenBank/DDBJ whole genome shotgun (WGS) entry which is preliminary data.</text>
</comment>
<dbReference type="GO" id="GO:0005524">
    <property type="term" value="F:ATP binding"/>
    <property type="evidence" value="ECO:0007669"/>
    <property type="project" value="UniProtKB-KW"/>
</dbReference>
<dbReference type="SMART" id="SM00382">
    <property type="entry name" value="AAA"/>
    <property type="match status" value="1"/>
</dbReference>
<evidence type="ECO:0000256" key="5">
    <source>
        <dbReference type="ARBA" id="ARBA00022989"/>
    </source>
</evidence>
<protein>
    <submittedName>
        <fullName evidence="10">ATP-binding cassette subfamily B protein</fullName>
    </submittedName>
</protein>
<sequence>MNAALGTTLRFMWRLICYRPILYTANALFWAGVHLFPLLPGLVIQQFFDTLIGTASWSLGASSLAMLLMAIAVVRIVNIYCGAITDTIHRFSMSALLRRNMLQQILRQPAAAAIPCSPGEALTQFRDDADQAESAISWTLDLIGKVLFAAVAIMILMQIHVQITCFVFLPIVLVVSLTQMAAKRLQSYRTVSREATGKVTGMVGEMFDSVQTIQLAGAQERVINRFRDLNRQRRKAVLKDRLFTLLLDSVFSNIVNVGTGLILLLGATSMQRSELTIGDFALFVYYLTFVTDFTKFFGNFLSVIQQSGISFKRMNELLQGAPSALLTEHHPLHLKGEIPAAAESKNGPDSPFDTLTVSGLTYRYPSNGRGIEDISFELRRGSFTIITGRIGSGKTTLVRSVLGLLPLQAGDIRWNQELVTNPDTFFMPPVCSYTSQVPNLFSDTLLNNILLGLPRDEDRLDKAIHTAVMEKDLVSLELGLETLIGQKGVKLSGGQIQRTAAARMLIRETELLVFDDLSSALDVATEQLLWARIRQMPNKTCLVISNSKAALRQADHIIVMKEGGIVSQGKLSDLLAHCAEMRLLWNDTN</sequence>
<reference evidence="10 11" key="1">
    <citation type="submission" date="2021-03" db="EMBL/GenBank/DDBJ databases">
        <title>Genomic Encyclopedia of Type Strains, Phase IV (KMG-IV): sequencing the most valuable type-strain genomes for metagenomic binning, comparative biology and taxonomic classification.</title>
        <authorList>
            <person name="Goeker M."/>
        </authorList>
    </citation>
    <scope>NUCLEOTIDE SEQUENCE [LARGE SCALE GENOMIC DNA]</scope>
    <source>
        <strain evidence="10 11">DSM 26048</strain>
    </source>
</reference>
<keyword evidence="2 7" id="KW-0812">Transmembrane</keyword>
<feature type="transmembrane region" description="Helical" evidence="7">
    <location>
        <begin position="242"/>
        <end position="263"/>
    </location>
</feature>
<proteinExistence type="predicted"/>
<dbReference type="InterPro" id="IPR011527">
    <property type="entry name" value="ABC1_TM_dom"/>
</dbReference>
<dbReference type="InterPro" id="IPR003439">
    <property type="entry name" value="ABC_transporter-like_ATP-bd"/>
</dbReference>
<dbReference type="Pfam" id="PF00664">
    <property type="entry name" value="ABC_membrane"/>
    <property type="match status" value="1"/>
</dbReference>
<dbReference type="PROSITE" id="PS50929">
    <property type="entry name" value="ABC_TM1F"/>
    <property type="match status" value="1"/>
</dbReference>
<gene>
    <name evidence="10" type="ORF">J2Z66_001449</name>
</gene>
<feature type="domain" description="ABC transporter" evidence="8">
    <location>
        <begin position="355"/>
        <end position="587"/>
    </location>
</feature>
<dbReference type="PANTHER" id="PTHR24221">
    <property type="entry name" value="ATP-BINDING CASSETTE SUB-FAMILY B"/>
    <property type="match status" value="1"/>
</dbReference>
<evidence type="ECO:0000313" key="11">
    <source>
        <dbReference type="Proteomes" id="UP001519287"/>
    </source>
</evidence>
<evidence type="ECO:0000256" key="6">
    <source>
        <dbReference type="ARBA" id="ARBA00023136"/>
    </source>
</evidence>
<dbReference type="CDD" id="cd07346">
    <property type="entry name" value="ABC_6TM_exporters"/>
    <property type="match status" value="1"/>
</dbReference>
<evidence type="ECO:0000256" key="3">
    <source>
        <dbReference type="ARBA" id="ARBA00022741"/>
    </source>
</evidence>
<evidence type="ECO:0000256" key="1">
    <source>
        <dbReference type="ARBA" id="ARBA00004651"/>
    </source>
</evidence>
<evidence type="ECO:0000256" key="7">
    <source>
        <dbReference type="SAM" id="Phobius"/>
    </source>
</evidence>
<dbReference type="Gene3D" id="3.40.50.300">
    <property type="entry name" value="P-loop containing nucleotide triphosphate hydrolases"/>
    <property type="match status" value="1"/>
</dbReference>
<dbReference type="Gene3D" id="1.20.1560.10">
    <property type="entry name" value="ABC transporter type 1, transmembrane domain"/>
    <property type="match status" value="1"/>
</dbReference>
<feature type="transmembrane region" description="Helical" evidence="7">
    <location>
        <begin position="161"/>
        <end position="182"/>
    </location>
</feature>
<name>A0ABS4IS58_9BACL</name>
<dbReference type="InterPro" id="IPR003593">
    <property type="entry name" value="AAA+_ATPase"/>
</dbReference>
<comment type="subcellular location">
    <subcellularLocation>
        <location evidence="1">Cell membrane</location>
        <topology evidence="1">Multi-pass membrane protein</topology>
    </subcellularLocation>
</comment>
<dbReference type="PANTHER" id="PTHR24221:SF423">
    <property type="entry name" value="ABC TRANSPORTER"/>
    <property type="match status" value="1"/>
</dbReference>
<dbReference type="PROSITE" id="PS50893">
    <property type="entry name" value="ABC_TRANSPORTER_2"/>
    <property type="match status" value="1"/>
</dbReference>
<evidence type="ECO:0000256" key="4">
    <source>
        <dbReference type="ARBA" id="ARBA00022840"/>
    </source>
</evidence>
<keyword evidence="6 7" id="KW-0472">Membrane</keyword>
<evidence type="ECO:0000259" key="8">
    <source>
        <dbReference type="PROSITE" id="PS50893"/>
    </source>
</evidence>
<keyword evidence="5 7" id="KW-1133">Transmembrane helix</keyword>
<dbReference type="InterPro" id="IPR027417">
    <property type="entry name" value="P-loop_NTPase"/>
</dbReference>
<organism evidence="10 11">
    <name type="scientific">Paenibacillus eucommiae</name>
    <dbReference type="NCBI Taxonomy" id="1355755"/>
    <lineage>
        <taxon>Bacteria</taxon>
        <taxon>Bacillati</taxon>
        <taxon>Bacillota</taxon>
        <taxon>Bacilli</taxon>
        <taxon>Bacillales</taxon>
        <taxon>Paenibacillaceae</taxon>
        <taxon>Paenibacillus</taxon>
    </lineage>
</organism>
<keyword evidence="4 10" id="KW-0067">ATP-binding</keyword>
<dbReference type="SUPFAM" id="SSF90123">
    <property type="entry name" value="ABC transporter transmembrane region"/>
    <property type="match status" value="1"/>
</dbReference>